<dbReference type="Proteomes" id="UP000784128">
    <property type="component" value="Unassembled WGS sequence"/>
</dbReference>
<dbReference type="PANTHER" id="PTHR43228:SF1">
    <property type="entry name" value="TWO-COMPONENT RESPONSE REGULATOR ARR22"/>
    <property type="match status" value="1"/>
</dbReference>
<evidence type="ECO:0000256" key="1">
    <source>
        <dbReference type="PROSITE-ProRule" id="PRU00169"/>
    </source>
</evidence>
<dbReference type="InterPro" id="IPR052048">
    <property type="entry name" value="ST_Response_Regulator"/>
</dbReference>
<feature type="modified residue" description="4-aspartylphosphate" evidence="1">
    <location>
        <position position="55"/>
    </location>
</feature>
<organism evidence="3 4">
    <name type="scientific">Pelotalea chapellei</name>
    <dbReference type="NCBI Taxonomy" id="44671"/>
    <lineage>
        <taxon>Bacteria</taxon>
        <taxon>Pseudomonadati</taxon>
        <taxon>Thermodesulfobacteriota</taxon>
        <taxon>Desulfuromonadia</taxon>
        <taxon>Geobacterales</taxon>
        <taxon>Geobacteraceae</taxon>
        <taxon>Pelotalea</taxon>
    </lineage>
</organism>
<dbReference type="SMART" id="SM00448">
    <property type="entry name" value="REC"/>
    <property type="match status" value="1"/>
</dbReference>
<feature type="domain" description="Response regulatory" evidence="2">
    <location>
        <begin position="2"/>
        <end position="126"/>
    </location>
</feature>
<dbReference type="InterPro" id="IPR001789">
    <property type="entry name" value="Sig_transdc_resp-reg_receiver"/>
</dbReference>
<dbReference type="InterPro" id="IPR011006">
    <property type="entry name" value="CheY-like_superfamily"/>
</dbReference>
<dbReference type="EMBL" id="JAHDYS010000014">
    <property type="protein sequence ID" value="MBT1072925.1"/>
    <property type="molecule type" value="Genomic_DNA"/>
</dbReference>
<dbReference type="PANTHER" id="PTHR43228">
    <property type="entry name" value="TWO-COMPONENT RESPONSE REGULATOR"/>
    <property type="match status" value="1"/>
</dbReference>
<dbReference type="SUPFAM" id="SSF52172">
    <property type="entry name" value="CheY-like"/>
    <property type="match status" value="1"/>
</dbReference>
<sequence>MKALIVDDVEMNRELLAIHLEGIALVTFAESGEQALGMVEEALQKGGNFDLICLDISMPGMDGHETLKNIRSLEAAHPGSVAKVFMVTASSSPDDMIEALMSGGCDDYLTKPVMHQSFQELLRKHGLESCNS</sequence>
<dbReference type="Gene3D" id="3.40.50.2300">
    <property type="match status" value="1"/>
</dbReference>
<dbReference type="RefSeq" id="WP_214300433.1">
    <property type="nucleotide sequence ID" value="NZ_JAHDYS010000014.1"/>
</dbReference>
<protein>
    <submittedName>
        <fullName evidence="3">Response regulator</fullName>
    </submittedName>
</protein>
<dbReference type="PROSITE" id="PS50110">
    <property type="entry name" value="RESPONSE_REGULATORY"/>
    <property type="match status" value="1"/>
</dbReference>
<evidence type="ECO:0000259" key="2">
    <source>
        <dbReference type="PROSITE" id="PS50110"/>
    </source>
</evidence>
<evidence type="ECO:0000313" key="4">
    <source>
        <dbReference type="Proteomes" id="UP000784128"/>
    </source>
</evidence>
<accession>A0ABS5UB89</accession>
<evidence type="ECO:0000313" key="3">
    <source>
        <dbReference type="EMBL" id="MBT1072925.1"/>
    </source>
</evidence>
<comment type="caution">
    <text evidence="3">The sequence shown here is derived from an EMBL/GenBank/DDBJ whole genome shotgun (WGS) entry which is preliminary data.</text>
</comment>
<name>A0ABS5UB89_9BACT</name>
<keyword evidence="1" id="KW-0597">Phosphoprotein</keyword>
<gene>
    <name evidence="3" type="ORF">KJB30_14100</name>
</gene>
<proteinExistence type="predicted"/>
<reference evidence="3 4" key="1">
    <citation type="submission" date="2021-05" db="EMBL/GenBank/DDBJ databases">
        <title>The draft genome of Geobacter chapellei DSM 13688.</title>
        <authorList>
            <person name="Xu Z."/>
            <person name="Masuda Y."/>
            <person name="Itoh H."/>
            <person name="Senoo K."/>
        </authorList>
    </citation>
    <scope>NUCLEOTIDE SEQUENCE [LARGE SCALE GENOMIC DNA]</scope>
    <source>
        <strain evidence="3 4">DSM 13688</strain>
    </source>
</reference>
<keyword evidence="4" id="KW-1185">Reference proteome</keyword>
<dbReference type="Pfam" id="PF00072">
    <property type="entry name" value="Response_reg"/>
    <property type="match status" value="1"/>
</dbReference>